<proteinExistence type="predicted"/>
<feature type="region of interest" description="Disordered" evidence="2">
    <location>
        <begin position="1"/>
        <end position="28"/>
    </location>
</feature>
<dbReference type="RefSeq" id="XP_015176583.1">
    <property type="nucleotide sequence ID" value="XM_015321097.1"/>
</dbReference>
<evidence type="ECO:0000256" key="1">
    <source>
        <dbReference type="SAM" id="Coils"/>
    </source>
</evidence>
<dbReference type="Pfam" id="PF03670">
    <property type="entry name" value="UPF0184"/>
    <property type="match status" value="1"/>
</dbReference>
<dbReference type="PANTHER" id="PTHR34344:SF1">
    <property type="entry name" value="BUBLIN COILED-COIL PROTEIN"/>
    <property type="match status" value="1"/>
</dbReference>
<feature type="coiled-coil region" evidence="1">
    <location>
        <begin position="52"/>
        <end position="79"/>
    </location>
</feature>
<keyword evidence="3" id="KW-1185">Reference proteome</keyword>
<dbReference type="InterPro" id="IPR005374">
    <property type="entry name" value="BBLN_eukaryota"/>
</dbReference>
<gene>
    <name evidence="4" type="primary">LOC107066456</name>
</gene>
<evidence type="ECO:0000256" key="2">
    <source>
        <dbReference type="SAM" id="MobiDB-lite"/>
    </source>
</evidence>
<dbReference type="PANTHER" id="PTHR34344">
    <property type="entry name" value="UPF0184 PROTEIN C9ORF16"/>
    <property type="match status" value="1"/>
</dbReference>
<sequence length="99" mass="11831">MVKEGIMQNSVQPSENNDDNDKVDWYGSDDWNSNKAEYEDIHEKLDDLHFVLDFLEKKNRMIQAELMELLQSNREARKQFQNALNIKKYDNHINDTEKI</sequence>
<evidence type="ECO:0000313" key="4">
    <source>
        <dbReference type="RefSeq" id="XP_015176583.1"/>
    </source>
</evidence>
<reference evidence="4" key="1">
    <citation type="submission" date="2025-08" db="UniProtKB">
        <authorList>
            <consortium name="RefSeq"/>
        </authorList>
    </citation>
    <scope>IDENTIFICATION</scope>
    <source>
        <tissue evidence="4">Whole body</tissue>
    </source>
</reference>
<evidence type="ECO:0000313" key="3">
    <source>
        <dbReference type="Proteomes" id="UP000694924"/>
    </source>
</evidence>
<protein>
    <submittedName>
        <fullName evidence="4">UPF0184 protein C9orf16 homolog</fullName>
    </submittedName>
</protein>
<name>A0ABM1I8P6_POLDO</name>
<keyword evidence="1" id="KW-0175">Coiled coil</keyword>
<organism evidence="3 4">
    <name type="scientific">Polistes dominula</name>
    <name type="common">European paper wasp</name>
    <name type="synonym">Vespa dominula</name>
    <dbReference type="NCBI Taxonomy" id="743375"/>
    <lineage>
        <taxon>Eukaryota</taxon>
        <taxon>Metazoa</taxon>
        <taxon>Ecdysozoa</taxon>
        <taxon>Arthropoda</taxon>
        <taxon>Hexapoda</taxon>
        <taxon>Insecta</taxon>
        <taxon>Pterygota</taxon>
        <taxon>Neoptera</taxon>
        <taxon>Endopterygota</taxon>
        <taxon>Hymenoptera</taxon>
        <taxon>Apocrita</taxon>
        <taxon>Aculeata</taxon>
        <taxon>Vespoidea</taxon>
        <taxon>Vespidae</taxon>
        <taxon>Polistinae</taxon>
        <taxon>Polistini</taxon>
        <taxon>Polistes</taxon>
    </lineage>
</organism>
<accession>A0ABM1I8P6</accession>
<dbReference type="Proteomes" id="UP000694924">
    <property type="component" value="Unplaced"/>
</dbReference>
<dbReference type="GeneID" id="107066456"/>